<evidence type="ECO:0000256" key="1">
    <source>
        <dbReference type="SAM" id="MobiDB-lite"/>
    </source>
</evidence>
<evidence type="ECO:0000259" key="2">
    <source>
        <dbReference type="Pfam" id="PF00248"/>
    </source>
</evidence>
<gene>
    <name evidence="3" type="ORF">EDD42_3301</name>
</gene>
<name>A0A3N2C6P9_9MICO</name>
<dbReference type="GO" id="GO:0016491">
    <property type="term" value="F:oxidoreductase activity"/>
    <property type="evidence" value="ECO:0007669"/>
    <property type="project" value="InterPro"/>
</dbReference>
<dbReference type="Proteomes" id="UP000266915">
    <property type="component" value="Unassembled WGS sequence"/>
</dbReference>
<proteinExistence type="predicted"/>
<keyword evidence="4" id="KW-1185">Reference proteome</keyword>
<dbReference type="RefSeq" id="WP_085514045.1">
    <property type="nucleotide sequence ID" value="NZ_FXAP01000006.1"/>
</dbReference>
<dbReference type="Gene3D" id="3.20.20.100">
    <property type="entry name" value="NADP-dependent oxidoreductase domain"/>
    <property type="match status" value="1"/>
</dbReference>
<feature type="domain" description="NADP-dependent oxidoreductase" evidence="2">
    <location>
        <begin position="40"/>
        <end position="325"/>
    </location>
</feature>
<dbReference type="InterPro" id="IPR023210">
    <property type="entry name" value="NADP_OxRdtase_dom"/>
</dbReference>
<organism evidence="3 4">
    <name type="scientific">Plantibacter flavus</name>
    <dbReference type="NCBI Taxonomy" id="150123"/>
    <lineage>
        <taxon>Bacteria</taxon>
        <taxon>Bacillati</taxon>
        <taxon>Actinomycetota</taxon>
        <taxon>Actinomycetes</taxon>
        <taxon>Micrococcales</taxon>
        <taxon>Microbacteriaceae</taxon>
        <taxon>Plantibacter</taxon>
    </lineage>
</organism>
<accession>A0A3N2C6P9</accession>
<comment type="caution">
    <text evidence="3">The sequence shown here is derived from an EMBL/GenBank/DDBJ whole genome shotgun (WGS) entry which is preliminary data.</text>
</comment>
<feature type="compositionally biased region" description="Polar residues" evidence="1">
    <location>
        <begin position="8"/>
        <end position="18"/>
    </location>
</feature>
<dbReference type="InterPro" id="IPR036812">
    <property type="entry name" value="NAD(P)_OxRdtase_dom_sf"/>
</dbReference>
<dbReference type="PANTHER" id="PTHR42686:SF1">
    <property type="entry name" value="GH17980P-RELATED"/>
    <property type="match status" value="1"/>
</dbReference>
<dbReference type="InterPro" id="IPR020471">
    <property type="entry name" value="AKR"/>
</dbReference>
<evidence type="ECO:0000313" key="3">
    <source>
        <dbReference type="EMBL" id="ROR83195.1"/>
    </source>
</evidence>
<dbReference type="AlphaFoldDB" id="A0A3N2C6P9"/>
<evidence type="ECO:0000313" key="4">
    <source>
        <dbReference type="Proteomes" id="UP000266915"/>
    </source>
</evidence>
<feature type="region of interest" description="Disordered" evidence="1">
    <location>
        <begin position="1"/>
        <end position="57"/>
    </location>
</feature>
<dbReference type="GO" id="GO:0005829">
    <property type="term" value="C:cytosol"/>
    <property type="evidence" value="ECO:0007669"/>
    <property type="project" value="TreeGrafter"/>
</dbReference>
<feature type="compositionally biased region" description="Low complexity" evidence="1">
    <location>
        <begin position="46"/>
        <end position="57"/>
    </location>
</feature>
<dbReference type="EMBL" id="RKHL01000001">
    <property type="protein sequence ID" value="ROR83195.1"/>
    <property type="molecule type" value="Genomic_DNA"/>
</dbReference>
<sequence length="334" mass="34939">MINDDLTHTPSTDQTTPAVATPDDRRPLGSTGLLASPVTVGTSGLGTPASADGSPAAGSTAFATAALRGPNLLVDTSNAYSDGRSETAIGDAIRQGGLPEGRGVVTKADQDPSTAVFDRDRVLRSFEESLERLGVERIPVFHLHDPYSVSFEDASAPGGAIEGMLALKEQGLVDAIGIAAGAISVMLPYVRTGVFDVLLTHNRFTLVDRSATGLLEEARSRGMGVFNAAPFGGGLLAGRRGRDGKPATYAYQAGSPELLAWVDRADELATRHGIPLAAAALAFSTRSELVDSTVVGMNRPERLEQVEALRTTLIPDDFWSDLEALGTPPSTITD</sequence>
<protein>
    <submittedName>
        <fullName evidence="3">D-threo-aldose 1-dehydrogenase</fullName>
    </submittedName>
</protein>
<dbReference type="PANTHER" id="PTHR42686">
    <property type="entry name" value="GH17980P-RELATED"/>
    <property type="match status" value="1"/>
</dbReference>
<dbReference type="Pfam" id="PF00248">
    <property type="entry name" value="Aldo_ket_red"/>
    <property type="match status" value="1"/>
</dbReference>
<dbReference type="SUPFAM" id="SSF51430">
    <property type="entry name" value="NAD(P)-linked oxidoreductase"/>
    <property type="match status" value="1"/>
</dbReference>
<reference evidence="3 4" key="1">
    <citation type="submission" date="2018-11" db="EMBL/GenBank/DDBJ databases">
        <title>Sequencing the genomes of 1000 actinobacteria strains.</title>
        <authorList>
            <person name="Klenk H.-P."/>
        </authorList>
    </citation>
    <scope>NUCLEOTIDE SEQUENCE [LARGE SCALE GENOMIC DNA]</scope>
    <source>
        <strain evidence="3 4">DSM 14012</strain>
    </source>
</reference>